<dbReference type="Proteomes" id="UP001589692">
    <property type="component" value="Unassembled WGS sequence"/>
</dbReference>
<comment type="caution">
    <text evidence="2">The sequence shown here is derived from an EMBL/GenBank/DDBJ whole genome shotgun (WGS) entry which is preliminary data.</text>
</comment>
<organism evidence="2 3">
    <name type="scientific">Rhizobium puerariae</name>
    <dbReference type="NCBI Taxonomy" id="1585791"/>
    <lineage>
        <taxon>Bacteria</taxon>
        <taxon>Pseudomonadati</taxon>
        <taxon>Pseudomonadota</taxon>
        <taxon>Alphaproteobacteria</taxon>
        <taxon>Hyphomicrobiales</taxon>
        <taxon>Rhizobiaceae</taxon>
        <taxon>Rhizobium/Agrobacterium group</taxon>
        <taxon>Rhizobium</taxon>
    </lineage>
</organism>
<reference evidence="2 3" key="1">
    <citation type="submission" date="2024-09" db="EMBL/GenBank/DDBJ databases">
        <authorList>
            <person name="Sun Q."/>
            <person name="Mori K."/>
        </authorList>
    </citation>
    <scope>NUCLEOTIDE SEQUENCE [LARGE SCALE GENOMIC DNA]</scope>
    <source>
        <strain evidence="2 3">TBRC 4938</strain>
    </source>
</reference>
<evidence type="ECO:0000313" key="3">
    <source>
        <dbReference type="Proteomes" id="UP001589692"/>
    </source>
</evidence>
<feature type="compositionally biased region" description="Polar residues" evidence="1">
    <location>
        <begin position="49"/>
        <end position="62"/>
    </location>
</feature>
<name>A0ABV6AUC4_9HYPH</name>
<feature type="region of interest" description="Disordered" evidence="1">
    <location>
        <begin position="43"/>
        <end position="71"/>
    </location>
</feature>
<dbReference type="RefSeq" id="WP_377266210.1">
    <property type="nucleotide sequence ID" value="NZ_JBHMAA010000077.1"/>
</dbReference>
<dbReference type="EMBL" id="JBHMAA010000077">
    <property type="protein sequence ID" value="MFB9953422.1"/>
    <property type="molecule type" value="Genomic_DNA"/>
</dbReference>
<proteinExistence type="predicted"/>
<keyword evidence="3" id="KW-1185">Reference proteome</keyword>
<evidence type="ECO:0000313" key="2">
    <source>
        <dbReference type="EMBL" id="MFB9953422.1"/>
    </source>
</evidence>
<gene>
    <name evidence="2" type="ORF">ACFFP0_31680</name>
</gene>
<accession>A0ABV6AUC4</accession>
<sequence length="146" mass="16449">MVSIDQNKIRKYHSDADDAHAALMAGWDRVRTARAELAQAKERLAKAETTPQGTRRAIQQTEPVEPKRGDYRSHEAFAAARDEYMTARNEFAVVAGVKVAEQRLAIAEAERERLALAWEHASRIRSLVTDYARQHGQLPADLREGN</sequence>
<protein>
    <submittedName>
        <fullName evidence="2">Uncharacterized protein</fullName>
    </submittedName>
</protein>
<evidence type="ECO:0000256" key="1">
    <source>
        <dbReference type="SAM" id="MobiDB-lite"/>
    </source>
</evidence>